<reference evidence="2" key="1">
    <citation type="submission" date="2022-07" db="EMBL/GenBank/DDBJ databases">
        <title>Genome Sequence of Physisporinus lineatus.</title>
        <authorList>
            <person name="Buettner E."/>
        </authorList>
    </citation>
    <scope>NUCLEOTIDE SEQUENCE</scope>
    <source>
        <strain evidence="2">VT162</strain>
    </source>
</reference>
<protein>
    <recommendedName>
        <fullName evidence="1">DUF6570 domain-containing protein</fullName>
    </recommendedName>
</protein>
<feature type="domain" description="DUF6570" evidence="1">
    <location>
        <begin position="1"/>
        <end position="131"/>
    </location>
</feature>
<dbReference type="Proteomes" id="UP001212997">
    <property type="component" value="Unassembled WGS sequence"/>
</dbReference>
<dbReference type="AlphaFoldDB" id="A0AAD5Y7Y3"/>
<dbReference type="EMBL" id="JANAWD010001184">
    <property type="protein sequence ID" value="KAJ3473986.1"/>
    <property type="molecule type" value="Genomic_DNA"/>
</dbReference>
<dbReference type="InterPro" id="IPR046700">
    <property type="entry name" value="DUF6570"/>
</dbReference>
<evidence type="ECO:0000259" key="1">
    <source>
        <dbReference type="Pfam" id="PF20209"/>
    </source>
</evidence>
<accession>A0AAD5Y7Y3</accession>
<organism evidence="2 3">
    <name type="scientific">Meripilus lineatus</name>
    <dbReference type="NCBI Taxonomy" id="2056292"/>
    <lineage>
        <taxon>Eukaryota</taxon>
        <taxon>Fungi</taxon>
        <taxon>Dikarya</taxon>
        <taxon>Basidiomycota</taxon>
        <taxon>Agaricomycotina</taxon>
        <taxon>Agaricomycetes</taxon>
        <taxon>Polyporales</taxon>
        <taxon>Meripilaceae</taxon>
        <taxon>Meripilus</taxon>
    </lineage>
</organism>
<keyword evidence="3" id="KW-1185">Reference proteome</keyword>
<evidence type="ECO:0000313" key="2">
    <source>
        <dbReference type="EMBL" id="KAJ3473986.1"/>
    </source>
</evidence>
<gene>
    <name evidence="2" type="ORF">NLI96_g12711</name>
</gene>
<name>A0AAD5Y7Y3_9APHY</name>
<sequence>MPQIALANGLVLGEVPDELKDLSFVEKLVIAKYRHFISVIRVAKSGQRKLAGNAIIFAQPVPKFYDILPPPRDDLNDCLSVMFTGTSRPTYEDFKRTPLLIRRRVIQKALLWLMVNHPGYANVKFSQKNLDTYAEDSPPITVVFRPQKPGTGNIPTENLPVYAMTSEGSTDDGECSFAVSGLTGKELDKMTEQEKKLFAIKAFNVSDPCVAYASEKIPGFKVPTRVFTCFGGSPFPFEQLQSLQSCQSYQPHP</sequence>
<comment type="caution">
    <text evidence="2">The sequence shown here is derived from an EMBL/GenBank/DDBJ whole genome shotgun (WGS) entry which is preliminary data.</text>
</comment>
<dbReference type="Pfam" id="PF20209">
    <property type="entry name" value="DUF6570"/>
    <property type="match status" value="1"/>
</dbReference>
<evidence type="ECO:0000313" key="3">
    <source>
        <dbReference type="Proteomes" id="UP001212997"/>
    </source>
</evidence>
<proteinExistence type="predicted"/>